<dbReference type="KEGG" id="clus:A9F13_04g00869"/>
<dbReference type="AlphaFoldDB" id="A0AA91Q1P0"/>
<feature type="domain" description="F-box protein Hrt3/FBXO9 C-terminal" evidence="2">
    <location>
        <begin position="215"/>
        <end position="358"/>
    </location>
</feature>
<evidence type="ECO:0000313" key="3">
    <source>
        <dbReference type="EMBL" id="OVF09610.1"/>
    </source>
</evidence>
<dbReference type="InterPro" id="IPR045464">
    <property type="entry name" value="Hrt3/FBXO9_C"/>
</dbReference>
<dbReference type="PANTHER" id="PTHR12874:SF9">
    <property type="entry name" value="F-BOX ONLY PROTEIN 48"/>
    <property type="match status" value="1"/>
</dbReference>
<organism evidence="3 4">
    <name type="scientific">Clavispora lusitaniae</name>
    <name type="common">Candida lusitaniae</name>
    <dbReference type="NCBI Taxonomy" id="36911"/>
    <lineage>
        <taxon>Eukaryota</taxon>
        <taxon>Fungi</taxon>
        <taxon>Dikarya</taxon>
        <taxon>Ascomycota</taxon>
        <taxon>Saccharomycotina</taxon>
        <taxon>Pichiomycetes</taxon>
        <taxon>Metschnikowiaceae</taxon>
        <taxon>Clavispora</taxon>
    </lineage>
</organism>
<name>A0AA91Q1P0_CLALS</name>
<dbReference type="EMBL" id="LYUB02000004">
    <property type="protein sequence ID" value="OVF09610.1"/>
    <property type="molecule type" value="Genomic_DNA"/>
</dbReference>
<gene>
    <name evidence="3" type="ORF">A9F13_04g00869</name>
</gene>
<accession>A0AA91Q1P0</accession>
<sequence length="412" mass="47504">MSSGDLGDRDRRAMDLFEKAMEKESHGSMSDAVRYYREAFKINDHIDLLYRQQKVPKAIQKLTNEHGKNAGRKVDEDAVNRIDVDRLLASFAHEEAHAPDPNNPDHQDENHMVVKLSNLGLDNHSYVEEAKPVSPLVHLPRELWTAILDILITTDPESWFRFGVTCKKHAYLAFGSSVLWSRLCHLIYPRQVYEENRGYQGKDLPVPKDPLLMLPQYGNSWKKMLRERPFVKFLGCYISVVNYYSEGAREEFSTTWKNPVRTVTYYRYLRFYPDGKCVMALTALEPGKVIPQFSRTNKLKCILANPEKDIGHINVAKEPHKIFHGSWTISAGGEVYVKVEEGSVAYCTFHYRFQIKSMGSVPNHAKLGWINFFAVYKDMGEGDDREGEVVEFSLKNETSFKFSRVRSYTLDN</sequence>
<dbReference type="GO" id="GO:0005737">
    <property type="term" value="C:cytoplasm"/>
    <property type="evidence" value="ECO:0007669"/>
    <property type="project" value="TreeGrafter"/>
</dbReference>
<evidence type="ECO:0000259" key="2">
    <source>
        <dbReference type="Pfam" id="PF19270"/>
    </source>
</evidence>
<evidence type="ECO:0000256" key="1">
    <source>
        <dbReference type="ARBA" id="ARBA00022786"/>
    </source>
</evidence>
<evidence type="ECO:0000313" key="4">
    <source>
        <dbReference type="Proteomes" id="UP000195602"/>
    </source>
</evidence>
<dbReference type="GO" id="GO:0031146">
    <property type="term" value="P:SCF-dependent proteasomal ubiquitin-dependent protein catabolic process"/>
    <property type="evidence" value="ECO:0007669"/>
    <property type="project" value="TreeGrafter"/>
</dbReference>
<dbReference type="GO" id="GO:0016874">
    <property type="term" value="F:ligase activity"/>
    <property type="evidence" value="ECO:0007669"/>
    <property type="project" value="UniProtKB-KW"/>
</dbReference>
<keyword evidence="3" id="KW-0436">Ligase</keyword>
<comment type="caution">
    <text evidence="3">The sequence shown here is derived from an EMBL/GenBank/DDBJ whole genome shotgun (WGS) entry which is preliminary data.</text>
</comment>
<dbReference type="SUPFAM" id="SSF81383">
    <property type="entry name" value="F-box domain"/>
    <property type="match status" value="1"/>
</dbReference>
<dbReference type="InterPro" id="IPR036047">
    <property type="entry name" value="F-box-like_dom_sf"/>
</dbReference>
<protein>
    <submittedName>
        <fullName evidence="3">SCF ubiquitin ligase complex subunit</fullName>
    </submittedName>
</protein>
<dbReference type="Proteomes" id="UP000195602">
    <property type="component" value="Unassembled WGS sequence"/>
</dbReference>
<keyword evidence="1" id="KW-0833">Ubl conjugation pathway</keyword>
<dbReference type="Pfam" id="PF19270">
    <property type="entry name" value="FBO_C"/>
    <property type="match status" value="1"/>
</dbReference>
<dbReference type="GO" id="GO:0019005">
    <property type="term" value="C:SCF ubiquitin ligase complex"/>
    <property type="evidence" value="ECO:0007669"/>
    <property type="project" value="TreeGrafter"/>
</dbReference>
<dbReference type="OMA" id="RWNRLDF"/>
<reference evidence="3 4" key="1">
    <citation type="submission" date="2017-04" db="EMBL/GenBank/DDBJ databases">
        <title>Draft genome of the yeast Clavispora lusitaniae type strain CBS 6936.</title>
        <authorList>
            <person name="Durrens P."/>
            <person name="Klopp C."/>
            <person name="Biteau N."/>
            <person name="Fitton-Ouhabi V."/>
            <person name="Dementhon K."/>
            <person name="Accoceberry I."/>
            <person name="Sherman D.J."/>
            <person name="Noel T."/>
        </authorList>
    </citation>
    <scope>NUCLEOTIDE SEQUENCE [LARGE SCALE GENOMIC DNA]</scope>
    <source>
        <strain evidence="3 4">CBS 6936</strain>
    </source>
</reference>
<dbReference type="PANTHER" id="PTHR12874">
    <property type="entry name" value="F-BOX ONLY PROTEIN 48-RELATED"/>
    <property type="match status" value="1"/>
</dbReference>
<proteinExistence type="predicted"/>